<comment type="pathway">
    <text evidence="3">Protein modification; protein ubiquitination.</text>
</comment>
<gene>
    <name evidence="6" type="ORF">SteCoe_27709</name>
</gene>
<dbReference type="SUPFAM" id="SSF54695">
    <property type="entry name" value="POZ domain"/>
    <property type="match status" value="1"/>
</dbReference>
<dbReference type="PANTHER" id="PTHR11165">
    <property type="entry name" value="SKP1"/>
    <property type="match status" value="1"/>
</dbReference>
<sequence length="165" mass="18902">MSEITLVSKEGTKIQISSQFSNLSGFIHNILQDYQQNEDISLASVSFINLQMILEYAVHHNFQVPQPPRCPITSPNIADNVSDPWDAEFVNRLNEDQIIDLVTATNFLDMKSLMDLCLAKIACMFKYKDIETLRKEYGITEEFTAEIEEKLKSDFPWAMEAESND</sequence>
<dbReference type="InterPro" id="IPR001232">
    <property type="entry name" value="SKP1-like"/>
</dbReference>
<keyword evidence="7" id="KW-1185">Reference proteome</keyword>
<dbReference type="PIRSF" id="PIRSF028729">
    <property type="entry name" value="E3_ubiquit_lig_SCF_Skp"/>
    <property type="match status" value="1"/>
</dbReference>
<evidence type="ECO:0000259" key="5">
    <source>
        <dbReference type="Pfam" id="PF03931"/>
    </source>
</evidence>
<dbReference type="Gene3D" id="3.30.710.10">
    <property type="entry name" value="Potassium Channel Kv1.1, Chain A"/>
    <property type="match status" value="1"/>
</dbReference>
<dbReference type="GO" id="GO:0006511">
    <property type="term" value="P:ubiquitin-dependent protein catabolic process"/>
    <property type="evidence" value="ECO:0007669"/>
    <property type="project" value="InterPro"/>
</dbReference>
<dbReference type="EMBL" id="MPUH01000812">
    <property type="protein sequence ID" value="OMJ73577.1"/>
    <property type="molecule type" value="Genomic_DNA"/>
</dbReference>
<evidence type="ECO:0000313" key="7">
    <source>
        <dbReference type="Proteomes" id="UP000187209"/>
    </source>
</evidence>
<dbReference type="InterPro" id="IPR016897">
    <property type="entry name" value="SKP1"/>
</dbReference>
<evidence type="ECO:0000259" key="4">
    <source>
        <dbReference type="Pfam" id="PF01466"/>
    </source>
</evidence>
<dbReference type="UniPathway" id="UPA00143"/>
<dbReference type="SMART" id="SM00512">
    <property type="entry name" value="Skp1"/>
    <property type="match status" value="1"/>
</dbReference>
<evidence type="ECO:0000256" key="2">
    <source>
        <dbReference type="ARBA" id="ARBA00022786"/>
    </source>
</evidence>
<evidence type="ECO:0000256" key="1">
    <source>
        <dbReference type="ARBA" id="ARBA00009993"/>
    </source>
</evidence>
<dbReference type="GO" id="GO:0016567">
    <property type="term" value="P:protein ubiquitination"/>
    <property type="evidence" value="ECO:0007669"/>
    <property type="project" value="UniProtKB-UniPathway"/>
</dbReference>
<keyword evidence="2 3" id="KW-0833">Ubl conjugation pathway</keyword>
<evidence type="ECO:0000313" key="6">
    <source>
        <dbReference type="EMBL" id="OMJ73577.1"/>
    </source>
</evidence>
<protein>
    <recommendedName>
        <fullName evidence="8">SKP1 component dimerisation domain-containing protein</fullName>
    </recommendedName>
</protein>
<accession>A0A1R2BA02</accession>
<comment type="similarity">
    <text evidence="1 3">Belongs to the SKP1 family.</text>
</comment>
<dbReference type="InterPro" id="IPR011333">
    <property type="entry name" value="SKP1/BTB/POZ_sf"/>
</dbReference>
<proteinExistence type="inferred from homology"/>
<dbReference type="InterPro" id="IPR016073">
    <property type="entry name" value="Skp1_comp_POZ"/>
</dbReference>
<dbReference type="AlphaFoldDB" id="A0A1R2BA02"/>
<dbReference type="SUPFAM" id="SSF81382">
    <property type="entry name" value="Skp1 dimerisation domain-like"/>
    <property type="match status" value="1"/>
</dbReference>
<dbReference type="OrthoDB" id="308192at2759"/>
<feature type="domain" description="SKP1 component POZ" evidence="5">
    <location>
        <begin position="4"/>
        <end position="61"/>
    </location>
</feature>
<dbReference type="Pfam" id="PF03931">
    <property type="entry name" value="Skp1_POZ"/>
    <property type="match status" value="1"/>
</dbReference>
<comment type="caution">
    <text evidence="6">The sequence shown here is derived from an EMBL/GenBank/DDBJ whole genome shotgun (WGS) entry which is preliminary data.</text>
</comment>
<dbReference type="InterPro" id="IPR016072">
    <property type="entry name" value="Skp1_comp_dimer"/>
</dbReference>
<dbReference type="Proteomes" id="UP000187209">
    <property type="component" value="Unassembled WGS sequence"/>
</dbReference>
<dbReference type="InterPro" id="IPR036296">
    <property type="entry name" value="SKP1-like_dim_sf"/>
</dbReference>
<feature type="domain" description="SKP1 component dimerisation" evidence="4">
    <location>
        <begin position="111"/>
        <end position="158"/>
    </location>
</feature>
<evidence type="ECO:0000256" key="3">
    <source>
        <dbReference type="PIRNR" id="PIRNR028729"/>
    </source>
</evidence>
<dbReference type="Pfam" id="PF01466">
    <property type="entry name" value="Skp1"/>
    <property type="match status" value="1"/>
</dbReference>
<evidence type="ECO:0008006" key="8">
    <source>
        <dbReference type="Google" id="ProtNLM"/>
    </source>
</evidence>
<reference evidence="6 7" key="1">
    <citation type="submission" date="2016-11" db="EMBL/GenBank/DDBJ databases">
        <title>The macronuclear genome of Stentor coeruleus: a giant cell with tiny introns.</title>
        <authorList>
            <person name="Slabodnick M."/>
            <person name="Ruby J.G."/>
            <person name="Reiff S.B."/>
            <person name="Swart E.C."/>
            <person name="Gosai S."/>
            <person name="Prabakaran S."/>
            <person name="Witkowska E."/>
            <person name="Larue G.E."/>
            <person name="Fisher S."/>
            <person name="Freeman R.M."/>
            <person name="Gunawardena J."/>
            <person name="Chu W."/>
            <person name="Stover N.A."/>
            <person name="Gregory B.D."/>
            <person name="Nowacki M."/>
            <person name="Derisi J."/>
            <person name="Roy S.W."/>
            <person name="Marshall W.F."/>
            <person name="Sood P."/>
        </authorList>
    </citation>
    <scope>NUCLEOTIDE SEQUENCE [LARGE SCALE GENOMIC DNA]</scope>
    <source>
        <strain evidence="6">WM001</strain>
    </source>
</reference>
<name>A0A1R2BA02_9CILI</name>
<organism evidence="6 7">
    <name type="scientific">Stentor coeruleus</name>
    <dbReference type="NCBI Taxonomy" id="5963"/>
    <lineage>
        <taxon>Eukaryota</taxon>
        <taxon>Sar</taxon>
        <taxon>Alveolata</taxon>
        <taxon>Ciliophora</taxon>
        <taxon>Postciliodesmatophora</taxon>
        <taxon>Heterotrichea</taxon>
        <taxon>Heterotrichida</taxon>
        <taxon>Stentoridae</taxon>
        <taxon>Stentor</taxon>
    </lineage>
</organism>